<accession>A0A0R1E5G4</accession>
<evidence type="ECO:0000313" key="2">
    <source>
        <dbReference type="Proteomes" id="UP000002282"/>
    </source>
</evidence>
<dbReference type="AlphaFoldDB" id="A0A0R1E5G4"/>
<sequence length="65" mass="7707">MATITHTTSISRLQGRTFWEQRDSQLYYVYQKTYLWTDLIAKKTIARAFGLVMDSLYKQQQNIKG</sequence>
<dbReference type="Proteomes" id="UP000002282">
    <property type="component" value="Chromosome 3R"/>
</dbReference>
<organism evidence="1 2">
    <name type="scientific">Drosophila yakuba</name>
    <name type="common">Fruit fly</name>
    <dbReference type="NCBI Taxonomy" id="7245"/>
    <lineage>
        <taxon>Eukaryota</taxon>
        <taxon>Metazoa</taxon>
        <taxon>Ecdysozoa</taxon>
        <taxon>Arthropoda</taxon>
        <taxon>Hexapoda</taxon>
        <taxon>Insecta</taxon>
        <taxon>Pterygota</taxon>
        <taxon>Neoptera</taxon>
        <taxon>Endopterygota</taxon>
        <taxon>Diptera</taxon>
        <taxon>Brachycera</taxon>
        <taxon>Muscomorpha</taxon>
        <taxon>Ephydroidea</taxon>
        <taxon>Drosophilidae</taxon>
        <taxon>Drosophila</taxon>
        <taxon>Sophophora</taxon>
    </lineage>
</organism>
<protein>
    <submittedName>
        <fullName evidence="1">Uncharacterized protein</fullName>
    </submittedName>
</protein>
<dbReference type="KEGG" id="dya:Dyak_GE27968"/>
<evidence type="ECO:0000313" key="1">
    <source>
        <dbReference type="EMBL" id="KRK02567.1"/>
    </source>
</evidence>
<proteinExistence type="predicted"/>
<gene>
    <name evidence="1" type="primary">Dyak\GE27968</name>
    <name evidence="1" type="synonym">GE27968</name>
    <name evidence="1" type="ORF">Dyak_GE27968</name>
</gene>
<reference evidence="1 2" key="1">
    <citation type="journal article" date="2007" name="Nature">
        <title>Evolution of genes and genomes on the Drosophila phylogeny.</title>
        <authorList>
            <consortium name="Drosophila 12 Genomes Consortium"/>
            <person name="Clark A.G."/>
            <person name="Eisen M.B."/>
            <person name="Smith D.R."/>
            <person name="Bergman C.M."/>
            <person name="Oliver B."/>
            <person name="Markow T.A."/>
            <person name="Kaufman T.C."/>
            <person name="Kellis M."/>
            <person name="Gelbart W."/>
            <person name="Iyer V.N."/>
            <person name="Pollard D.A."/>
            <person name="Sackton T.B."/>
            <person name="Larracuente A.M."/>
            <person name="Singh N.D."/>
            <person name="Abad J.P."/>
            <person name="Abt D.N."/>
            <person name="Adryan B."/>
            <person name="Aguade M."/>
            <person name="Akashi H."/>
            <person name="Anderson W.W."/>
            <person name="Aquadro C.F."/>
            <person name="Ardell D.H."/>
            <person name="Arguello R."/>
            <person name="Artieri C.G."/>
            <person name="Barbash D.A."/>
            <person name="Barker D."/>
            <person name="Barsanti P."/>
            <person name="Batterham P."/>
            <person name="Batzoglou S."/>
            <person name="Begun D."/>
            <person name="Bhutkar A."/>
            <person name="Blanco E."/>
            <person name="Bosak S.A."/>
            <person name="Bradley R.K."/>
            <person name="Brand A.D."/>
            <person name="Brent M.R."/>
            <person name="Brooks A.N."/>
            <person name="Brown R.H."/>
            <person name="Butlin R.K."/>
            <person name="Caggese C."/>
            <person name="Calvi B.R."/>
            <person name="Bernardo de Carvalho A."/>
            <person name="Caspi A."/>
            <person name="Castrezana S."/>
            <person name="Celniker S.E."/>
            <person name="Chang J.L."/>
            <person name="Chapple C."/>
            <person name="Chatterji S."/>
            <person name="Chinwalla A."/>
            <person name="Civetta A."/>
            <person name="Clifton S.W."/>
            <person name="Comeron J.M."/>
            <person name="Costello J.C."/>
            <person name="Coyne J.A."/>
            <person name="Daub J."/>
            <person name="David R.G."/>
            <person name="Delcher A.L."/>
            <person name="Delehaunty K."/>
            <person name="Do C.B."/>
            <person name="Ebling H."/>
            <person name="Edwards K."/>
            <person name="Eickbush T."/>
            <person name="Evans J.D."/>
            <person name="Filipski A."/>
            <person name="Findeiss S."/>
            <person name="Freyhult E."/>
            <person name="Fulton L."/>
            <person name="Fulton R."/>
            <person name="Garcia A.C."/>
            <person name="Gardiner A."/>
            <person name="Garfield D.A."/>
            <person name="Garvin B.E."/>
            <person name="Gibson G."/>
            <person name="Gilbert D."/>
            <person name="Gnerre S."/>
            <person name="Godfrey J."/>
            <person name="Good R."/>
            <person name="Gotea V."/>
            <person name="Gravely B."/>
            <person name="Greenberg A.J."/>
            <person name="Griffiths-Jones S."/>
            <person name="Gross S."/>
            <person name="Guigo R."/>
            <person name="Gustafson E.A."/>
            <person name="Haerty W."/>
            <person name="Hahn M.W."/>
            <person name="Halligan D.L."/>
            <person name="Halpern A.L."/>
            <person name="Halter G.M."/>
            <person name="Han M.V."/>
            <person name="Heger A."/>
            <person name="Hillier L."/>
            <person name="Hinrichs A.S."/>
            <person name="Holmes I."/>
            <person name="Hoskins R.A."/>
            <person name="Hubisz M.J."/>
            <person name="Hultmark D."/>
            <person name="Huntley M.A."/>
            <person name="Jaffe D.B."/>
            <person name="Jagadeeshan S."/>
            <person name="Jeck W.R."/>
            <person name="Johnson J."/>
            <person name="Jones C.D."/>
            <person name="Jordan W.C."/>
            <person name="Karpen G.H."/>
            <person name="Kataoka E."/>
            <person name="Keightley P.D."/>
            <person name="Kheradpour P."/>
            <person name="Kirkness E.F."/>
            <person name="Koerich L.B."/>
            <person name="Kristiansen K."/>
            <person name="Kudrna D."/>
            <person name="Kulathinal R.J."/>
            <person name="Kumar S."/>
            <person name="Kwok R."/>
            <person name="Lander E."/>
            <person name="Langley C.H."/>
            <person name="Lapoint R."/>
            <person name="Lazzaro B.P."/>
            <person name="Lee S.J."/>
            <person name="Levesque L."/>
            <person name="Li R."/>
            <person name="Lin C.F."/>
            <person name="Lin M.F."/>
            <person name="Lindblad-Toh K."/>
            <person name="Llopart A."/>
            <person name="Long M."/>
            <person name="Low L."/>
            <person name="Lozovsky E."/>
            <person name="Lu J."/>
            <person name="Luo M."/>
            <person name="Machado C.A."/>
            <person name="Makalowski W."/>
            <person name="Marzo M."/>
            <person name="Matsuda M."/>
            <person name="Matzkin L."/>
            <person name="McAllister B."/>
            <person name="McBride C.S."/>
            <person name="McKernan B."/>
            <person name="McKernan K."/>
            <person name="Mendez-Lago M."/>
            <person name="Minx P."/>
            <person name="Mollenhauer M.U."/>
            <person name="Montooth K."/>
            <person name="Mount S.M."/>
            <person name="Mu X."/>
            <person name="Myers E."/>
            <person name="Negre B."/>
            <person name="Newfeld S."/>
            <person name="Nielsen R."/>
            <person name="Noor M.A."/>
            <person name="O'Grady P."/>
            <person name="Pachter L."/>
            <person name="Papaceit M."/>
            <person name="Parisi M.J."/>
            <person name="Parisi M."/>
            <person name="Parts L."/>
            <person name="Pedersen J.S."/>
            <person name="Pesole G."/>
            <person name="Phillippy A.M."/>
            <person name="Ponting C.P."/>
            <person name="Pop M."/>
            <person name="Porcelli D."/>
            <person name="Powell J.R."/>
            <person name="Prohaska S."/>
            <person name="Pruitt K."/>
            <person name="Puig M."/>
            <person name="Quesneville H."/>
            <person name="Ram K.R."/>
            <person name="Rand D."/>
            <person name="Rasmussen M.D."/>
            <person name="Reed L.K."/>
            <person name="Reenan R."/>
            <person name="Reily A."/>
            <person name="Remington K.A."/>
            <person name="Rieger T.T."/>
            <person name="Ritchie M.G."/>
            <person name="Robin C."/>
            <person name="Rogers Y.H."/>
            <person name="Rohde C."/>
            <person name="Rozas J."/>
            <person name="Rubenfield M.J."/>
            <person name="Ruiz A."/>
            <person name="Russo S."/>
            <person name="Salzberg S.L."/>
            <person name="Sanchez-Gracia A."/>
            <person name="Saranga D.J."/>
            <person name="Sato H."/>
            <person name="Schaeffer S.W."/>
            <person name="Schatz M.C."/>
            <person name="Schlenke T."/>
            <person name="Schwartz R."/>
            <person name="Segarra C."/>
            <person name="Singh R.S."/>
            <person name="Sirot L."/>
            <person name="Sirota M."/>
            <person name="Sisneros N.B."/>
            <person name="Smith C.D."/>
            <person name="Smith T.F."/>
            <person name="Spieth J."/>
            <person name="Stage D.E."/>
            <person name="Stark A."/>
            <person name="Stephan W."/>
            <person name="Strausberg R.L."/>
            <person name="Strempel S."/>
            <person name="Sturgill D."/>
            <person name="Sutton G."/>
            <person name="Sutton G.G."/>
            <person name="Tao W."/>
            <person name="Teichmann S."/>
            <person name="Tobari Y.N."/>
            <person name="Tomimura Y."/>
            <person name="Tsolas J.M."/>
            <person name="Valente V.L."/>
            <person name="Venter E."/>
            <person name="Venter J.C."/>
            <person name="Vicario S."/>
            <person name="Vieira F.G."/>
            <person name="Vilella A.J."/>
            <person name="Villasante A."/>
            <person name="Walenz B."/>
            <person name="Wang J."/>
            <person name="Wasserman M."/>
            <person name="Watts T."/>
            <person name="Wilson D."/>
            <person name="Wilson R.K."/>
            <person name="Wing R.A."/>
            <person name="Wolfner M.F."/>
            <person name="Wong A."/>
            <person name="Wong G.K."/>
            <person name="Wu C.I."/>
            <person name="Wu G."/>
            <person name="Yamamoto D."/>
            <person name="Yang H.P."/>
            <person name="Yang S.P."/>
            <person name="Yorke J.A."/>
            <person name="Yoshida K."/>
            <person name="Zdobnov E."/>
            <person name="Zhang P."/>
            <person name="Zhang Y."/>
            <person name="Zimin A.V."/>
            <person name="Baldwin J."/>
            <person name="Abdouelleil A."/>
            <person name="Abdulkadir J."/>
            <person name="Abebe A."/>
            <person name="Abera B."/>
            <person name="Abreu J."/>
            <person name="Acer S.C."/>
            <person name="Aftuck L."/>
            <person name="Alexander A."/>
            <person name="An P."/>
            <person name="Anderson E."/>
            <person name="Anderson S."/>
            <person name="Arachi H."/>
            <person name="Azer M."/>
            <person name="Bachantsang P."/>
            <person name="Barry A."/>
            <person name="Bayul T."/>
            <person name="Berlin A."/>
            <person name="Bessette D."/>
            <person name="Bloom T."/>
            <person name="Blye J."/>
            <person name="Boguslavskiy L."/>
            <person name="Bonnet C."/>
            <person name="Boukhgalter B."/>
            <person name="Bourzgui I."/>
            <person name="Brown A."/>
            <person name="Cahill P."/>
            <person name="Channer S."/>
            <person name="Cheshatsang Y."/>
            <person name="Chuda L."/>
            <person name="Citroen M."/>
            <person name="Collymore A."/>
            <person name="Cooke P."/>
            <person name="Costello M."/>
            <person name="D'Aco K."/>
            <person name="Daza R."/>
            <person name="De Haan G."/>
            <person name="DeGray S."/>
            <person name="DeMaso C."/>
            <person name="Dhargay N."/>
            <person name="Dooley K."/>
            <person name="Dooley E."/>
            <person name="Doricent M."/>
            <person name="Dorje P."/>
            <person name="Dorjee K."/>
            <person name="Dupes A."/>
            <person name="Elong R."/>
            <person name="Falk J."/>
            <person name="Farina A."/>
            <person name="Faro S."/>
            <person name="Ferguson D."/>
            <person name="Fisher S."/>
            <person name="Foley C.D."/>
            <person name="Franke A."/>
            <person name="Friedrich D."/>
            <person name="Gadbois L."/>
            <person name="Gearin G."/>
            <person name="Gearin C.R."/>
            <person name="Giannoukos G."/>
            <person name="Goode T."/>
            <person name="Graham J."/>
            <person name="Grandbois E."/>
            <person name="Grewal S."/>
            <person name="Gyaltsen K."/>
            <person name="Hafez N."/>
            <person name="Hagos B."/>
            <person name="Hall J."/>
            <person name="Henson C."/>
            <person name="Hollinger A."/>
            <person name="Honan T."/>
            <person name="Huard M.D."/>
            <person name="Hughes L."/>
            <person name="Hurhula B."/>
            <person name="Husby M.E."/>
            <person name="Kamat A."/>
            <person name="Kanga B."/>
            <person name="Kashin S."/>
            <person name="Khazanovich D."/>
            <person name="Kisner P."/>
            <person name="Lance K."/>
            <person name="Lara M."/>
            <person name="Lee W."/>
            <person name="Lennon N."/>
            <person name="Letendre F."/>
            <person name="LeVine R."/>
            <person name="Lipovsky A."/>
            <person name="Liu X."/>
            <person name="Liu J."/>
            <person name="Liu S."/>
            <person name="Lokyitsang T."/>
            <person name="Lokyitsang Y."/>
            <person name="Lubonja R."/>
            <person name="Lui A."/>
            <person name="MacDonald P."/>
            <person name="Magnisalis V."/>
            <person name="Maru K."/>
            <person name="Matthews C."/>
            <person name="McCusker W."/>
            <person name="McDonough S."/>
            <person name="Mehta T."/>
            <person name="Meldrim J."/>
            <person name="Meneus L."/>
            <person name="Mihai O."/>
            <person name="Mihalev A."/>
            <person name="Mihova T."/>
            <person name="Mittelman R."/>
            <person name="Mlenga V."/>
            <person name="Montmayeur A."/>
            <person name="Mulrain L."/>
            <person name="Navidi A."/>
            <person name="Naylor J."/>
            <person name="Negash T."/>
            <person name="Nguyen T."/>
            <person name="Nguyen N."/>
            <person name="Nicol R."/>
            <person name="Norbu C."/>
            <person name="Norbu N."/>
            <person name="Novod N."/>
            <person name="O'Neill B."/>
            <person name="Osman S."/>
            <person name="Markiewicz E."/>
            <person name="Oyono O.L."/>
            <person name="Patti C."/>
            <person name="Phunkhang P."/>
            <person name="Pierre F."/>
            <person name="Priest M."/>
            <person name="Raghuraman S."/>
            <person name="Rege F."/>
            <person name="Reyes R."/>
            <person name="Rise C."/>
            <person name="Rogov P."/>
            <person name="Ross K."/>
            <person name="Ryan E."/>
            <person name="Settipalli S."/>
            <person name="Shea T."/>
            <person name="Sherpa N."/>
            <person name="Shi L."/>
            <person name="Shih D."/>
            <person name="Sparrow T."/>
            <person name="Spaulding J."/>
            <person name="Stalker J."/>
            <person name="Stange-Thomann N."/>
            <person name="Stavropoulos S."/>
            <person name="Stone C."/>
            <person name="Strader C."/>
            <person name="Tesfaye S."/>
            <person name="Thomson T."/>
            <person name="Thoulutsang Y."/>
            <person name="Thoulutsang D."/>
            <person name="Topham K."/>
            <person name="Topping I."/>
            <person name="Tsamla T."/>
            <person name="Vassiliev H."/>
            <person name="Vo A."/>
            <person name="Wangchuk T."/>
            <person name="Wangdi T."/>
            <person name="Weiand M."/>
            <person name="Wilkinson J."/>
            <person name="Wilson A."/>
            <person name="Yadav S."/>
            <person name="Young G."/>
            <person name="Yu Q."/>
            <person name="Zembek L."/>
            <person name="Zhong D."/>
            <person name="Zimmer A."/>
            <person name="Zwirko Z."/>
            <person name="Jaffe D.B."/>
            <person name="Alvarez P."/>
            <person name="Brockman W."/>
            <person name="Butler J."/>
            <person name="Chin C."/>
            <person name="Gnerre S."/>
            <person name="Grabherr M."/>
            <person name="Kleber M."/>
            <person name="Mauceli E."/>
            <person name="MacCallum I."/>
        </authorList>
    </citation>
    <scope>NUCLEOTIDE SEQUENCE [LARGE SCALE GENOMIC DNA]</scope>
    <source>
        <strain evidence="2">Tai18E2 / Tucson 14021-0261.01</strain>
    </source>
</reference>
<dbReference type="EMBL" id="CM000160">
    <property type="protein sequence ID" value="KRK02567.1"/>
    <property type="molecule type" value="Genomic_DNA"/>
</dbReference>
<keyword evidence="2" id="KW-1185">Reference proteome</keyword>
<reference evidence="1 2" key="2">
    <citation type="journal article" date="2007" name="PLoS Biol.">
        <title>Principles of genome evolution in the Drosophila melanogaster species group.</title>
        <authorList>
            <person name="Ranz J.M."/>
            <person name="Maurin D."/>
            <person name="Chan Y.S."/>
            <person name="von Grotthuss M."/>
            <person name="Hillier L.W."/>
            <person name="Roote J."/>
            <person name="Ashburner M."/>
            <person name="Bergman C.M."/>
        </authorList>
    </citation>
    <scope>NUCLEOTIDE SEQUENCE [LARGE SCALE GENOMIC DNA]</scope>
    <source>
        <strain evidence="2">Tai18E2 / Tucson 14021-0261.01</strain>
    </source>
</reference>
<name>A0A0R1E5G4_DROYA</name>